<evidence type="ECO:0000313" key="1">
    <source>
        <dbReference type="EMBL" id="DAF96281.1"/>
    </source>
</evidence>
<proteinExistence type="predicted"/>
<reference evidence="1" key="1">
    <citation type="journal article" date="2021" name="Proc. Natl. Acad. Sci. U.S.A.">
        <title>A Catalog of Tens of Thousands of Viruses from Human Metagenomes Reveals Hidden Associations with Chronic Diseases.</title>
        <authorList>
            <person name="Tisza M.J."/>
            <person name="Buck C.B."/>
        </authorList>
    </citation>
    <scope>NUCLEOTIDE SEQUENCE</scope>
    <source>
        <strain evidence="1">CtG4L18</strain>
    </source>
</reference>
<dbReference type="EMBL" id="BK016114">
    <property type="protein sequence ID" value="DAF96281.1"/>
    <property type="molecule type" value="Genomic_DNA"/>
</dbReference>
<protein>
    <submittedName>
        <fullName evidence="1">Uncharacterized protein</fullName>
    </submittedName>
</protein>
<organism evidence="1">
    <name type="scientific">Podoviridae sp. ctG4L18</name>
    <dbReference type="NCBI Taxonomy" id="2825234"/>
    <lineage>
        <taxon>Viruses</taxon>
        <taxon>Duplodnaviria</taxon>
        <taxon>Heunggongvirae</taxon>
        <taxon>Uroviricota</taxon>
        <taxon>Caudoviricetes</taxon>
    </lineage>
</organism>
<name>A0A8S5UP63_9CAUD</name>
<accession>A0A8S5UP63</accession>
<sequence>MYQTLKQFDIGRRSVVSAPIDYTAGLVRTVWRQAG</sequence>